<dbReference type="OrthoDB" id="4062651at2759"/>
<reference evidence="2 3" key="1">
    <citation type="submission" date="2020-01" db="EMBL/GenBank/DDBJ databases">
        <authorList>
            <person name="Mishra B."/>
        </authorList>
    </citation>
    <scope>NUCLEOTIDE SEQUENCE [LARGE SCALE GENOMIC DNA]</scope>
</reference>
<dbReference type="Gene3D" id="3.30.200.20">
    <property type="entry name" value="Phosphorylase Kinase, domain 1"/>
    <property type="match status" value="1"/>
</dbReference>
<proteinExistence type="predicted"/>
<protein>
    <submittedName>
        <fullName evidence="2">Uncharacterized protein</fullName>
    </submittedName>
</protein>
<keyword evidence="3" id="KW-1185">Reference proteome</keyword>
<accession>A0A6D2ITJ1</accession>
<dbReference type="Proteomes" id="UP000467841">
    <property type="component" value="Unassembled WGS sequence"/>
</dbReference>
<evidence type="ECO:0000313" key="3">
    <source>
        <dbReference type="Proteomes" id="UP000467841"/>
    </source>
</evidence>
<evidence type="ECO:0000313" key="2">
    <source>
        <dbReference type="EMBL" id="CAA7029946.1"/>
    </source>
</evidence>
<evidence type="ECO:0000313" key="1">
    <source>
        <dbReference type="EMBL" id="CAA7024973.1"/>
    </source>
</evidence>
<organism evidence="2 3">
    <name type="scientific">Microthlaspi erraticum</name>
    <dbReference type="NCBI Taxonomy" id="1685480"/>
    <lineage>
        <taxon>Eukaryota</taxon>
        <taxon>Viridiplantae</taxon>
        <taxon>Streptophyta</taxon>
        <taxon>Embryophyta</taxon>
        <taxon>Tracheophyta</taxon>
        <taxon>Spermatophyta</taxon>
        <taxon>Magnoliopsida</taxon>
        <taxon>eudicotyledons</taxon>
        <taxon>Gunneridae</taxon>
        <taxon>Pentapetalae</taxon>
        <taxon>rosids</taxon>
        <taxon>malvids</taxon>
        <taxon>Brassicales</taxon>
        <taxon>Brassicaceae</taxon>
        <taxon>Coluteocarpeae</taxon>
        <taxon>Microthlaspi</taxon>
    </lineage>
</organism>
<dbReference type="EMBL" id="CACVBM020000954">
    <property type="protein sequence ID" value="CAA7024973.1"/>
    <property type="molecule type" value="Genomic_DNA"/>
</dbReference>
<sequence length="181" mass="20036">MLDGANFNVMATGNHHNNDNDYYAFTQVFYQKLNEGSNMSMESMQTSNAGGSVSMSVDNSSVGSTDALIGHHGLNPMHGGGYSFSVGQSVFRPRKVTHALNDDALAQALMDSRYPTEGLANYEEWTIDLRNLYMRPPFSQGDFGKLYKGIYNGEDVATTSLRGLRTVLRRHSSWSNSFSKK</sequence>
<dbReference type="AlphaFoldDB" id="A0A6D2ITJ1"/>
<name>A0A6D2ITJ1_9BRAS</name>
<gene>
    <name evidence="1" type="ORF">MERR_LOCUS12208</name>
    <name evidence="2" type="ORF">MERR_LOCUS17181</name>
</gene>
<dbReference type="EMBL" id="CACVBM020001088">
    <property type="protein sequence ID" value="CAA7029946.1"/>
    <property type="molecule type" value="Genomic_DNA"/>
</dbReference>